<reference evidence="2" key="1">
    <citation type="submission" date="2023-11" db="EMBL/GenBank/DDBJ databases">
        <title>The genome sequences of three competitors of mushroom-forming fungi.</title>
        <authorList>
            <person name="Beijen E."/>
            <person name="Ohm R.A."/>
        </authorList>
    </citation>
    <scope>NUCLEOTIDE SEQUENCE</scope>
    <source>
        <strain evidence="2">CBS 100526</strain>
    </source>
</reference>
<accession>A0AAE1IKE1</accession>
<comment type="caution">
    <text evidence="2">The sequence shown here is derived from an EMBL/GenBank/DDBJ whole genome shotgun (WGS) entry which is preliminary data.</text>
</comment>
<feature type="region of interest" description="Disordered" evidence="1">
    <location>
        <begin position="1"/>
        <end position="24"/>
    </location>
</feature>
<feature type="compositionally biased region" description="Basic and acidic residues" evidence="1">
    <location>
        <begin position="12"/>
        <end position="24"/>
    </location>
</feature>
<dbReference type="RefSeq" id="XP_062760183.1">
    <property type="nucleotide sequence ID" value="XM_062903151.1"/>
</dbReference>
<keyword evidence="3" id="KW-1185">Reference proteome</keyword>
<dbReference type="Proteomes" id="UP001273209">
    <property type="component" value="Unassembled WGS sequence"/>
</dbReference>
<proteinExistence type="predicted"/>
<sequence length="164" mass="18576">MFPLRQSGESTETQRADPEVNHPTSKKKEILYKFLLDKVPKLLNDSQRKTSVQDRVVKRTPRDPNKDVEVDKGLEGMLDEVADGLIGDNQSWVVRSALHLVLKHISKIDREIDDEISNEKSMDGPSVSSSVEKSLLELSRDVAELRAKIDNLTAYHKTGKWPDN</sequence>
<dbReference type="EMBL" id="JAWRVG010000002">
    <property type="protein sequence ID" value="KAK4084479.1"/>
    <property type="molecule type" value="Genomic_DNA"/>
</dbReference>
<organism evidence="2 3">
    <name type="scientific">Trichoderma aggressivum f. europaeum</name>
    <dbReference type="NCBI Taxonomy" id="173218"/>
    <lineage>
        <taxon>Eukaryota</taxon>
        <taxon>Fungi</taxon>
        <taxon>Dikarya</taxon>
        <taxon>Ascomycota</taxon>
        <taxon>Pezizomycotina</taxon>
        <taxon>Sordariomycetes</taxon>
        <taxon>Hypocreomycetidae</taxon>
        <taxon>Hypocreales</taxon>
        <taxon>Hypocreaceae</taxon>
        <taxon>Trichoderma</taxon>
    </lineage>
</organism>
<evidence type="ECO:0000256" key="1">
    <source>
        <dbReference type="SAM" id="MobiDB-lite"/>
    </source>
</evidence>
<dbReference type="GeneID" id="87924468"/>
<evidence type="ECO:0000313" key="3">
    <source>
        <dbReference type="Proteomes" id="UP001273209"/>
    </source>
</evidence>
<feature type="region of interest" description="Disordered" evidence="1">
    <location>
        <begin position="47"/>
        <end position="69"/>
    </location>
</feature>
<gene>
    <name evidence="2" type="ORF">Triagg1_959</name>
</gene>
<name>A0AAE1IKE1_9HYPO</name>
<dbReference type="AlphaFoldDB" id="A0AAE1IKE1"/>
<evidence type="ECO:0000313" key="2">
    <source>
        <dbReference type="EMBL" id="KAK4084479.1"/>
    </source>
</evidence>
<protein>
    <submittedName>
        <fullName evidence="2">Uncharacterized protein</fullName>
    </submittedName>
</protein>